<accession>M4NI51</accession>
<protein>
    <submittedName>
        <fullName evidence="4">RHS repeat-associated core domain protein</fullName>
    </submittedName>
</protein>
<dbReference type="STRING" id="666685.R2APBS1_2703"/>
<keyword evidence="1" id="KW-0677">Repeat</keyword>
<dbReference type="Proteomes" id="UP000011859">
    <property type="component" value="Chromosome"/>
</dbReference>
<evidence type="ECO:0000259" key="3">
    <source>
        <dbReference type="Pfam" id="PF25023"/>
    </source>
</evidence>
<dbReference type="eggNOG" id="COG3209">
    <property type="taxonomic scope" value="Bacteria"/>
</dbReference>
<feature type="domain" description="Teneurin-like YD-shell" evidence="3">
    <location>
        <begin position="43"/>
        <end position="147"/>
    </location>
</feature>
<dbReference type="NCBIfam" id="TIGR03696">
    <property type="entry name" value="Rhs_assc_core"/>
    <property type="match status" value="1"/>
</dbReference>
<dbReference type="InterPro" id="IPR022385">
    <property type="entry name" value="Rhs_assc_core"/>
</dbReference>
<reference evidence="4 5" key="1">
    <citation type="submission" date="2012-04" db="EMBL/GenBank/DDBJ databases">
        <title>Complete genome of Rhodanobacter sp. 2APBS1.</title>
        <authorList>
            <consortium name="US DOE Joint Genome Institute"/>
            <person name="Huntemann M."/>
            <person name="Wei C.-L."/>
            <person name="Han J."/>
            <person name="Detter J.C."/>
            <person name="Han C."/>
            <person name="Tapia R."/>
            <person name="Munk A.C.C."/>
            <person name="Chen A."/>
            <person name="Krypides N."/>
            <person name="Mavromatis K."/>
            <person name="Markowitz V."/>
            <person name="Szeto E."/>
            <person name="Ivanova N."/>
            <person name="Mikhailova N."/>
            <person name="Ovchinnikova G."/>
            <person name="Pagani I."/>
            <person name="Pati A."/>
            <person name="Goodwin L."/>
            <person name="Peters L."/>
            <person name="Pitluck S."/>
            <person name="Woyke T."/>
            <person name="Prakash O."/>
            <person name="Elkins J."/>
            <person name="Brown S."/>
            <person name="Palumbo A."/>
            <person name="Hemme C."/>
            <person name="Zhou J."/>
            <person name="Watson D."/>
            <person name="Jardine P."/>
            <person name="Kostka J."/>
            <person name="Green S."/>
        </authorList>
    </citation>
    <scope>NUCLEOTIDE SEQUENCE [LARGE SCALE GENOMIC DNA]</scope>
    <source>
        <strain evidence="4 5">2APBS1</strain>
    </source>
</reference>
<dbReference type="HOGENOM" id="CLU_789588_0_0_6"/>
<gene>
    <name evidence="4" type="ORF">R2APBS1_2703</name>
</gene>
<dbReference type="OrthoDB" id="9816400at2"/>
<dbReference type="AlphaFoldDB" id="M4NI51"/>
<organism evidence="4 5">
    <name type="scientific">Rhodanobacter denitrificans</name>
    <dbReference type="NCBI Taxonomy" id="666685"/>
    <lineage>
        <taxon>Bacteria</taxon>
        <taxon>Pseudomonadati</taxon>
        <taxon>Pseudomonadota</taxon>
        <taxon>Gammaproteobacteria</taxon>
        <taxon>Lysobacterales</taxon>
        <taxon>Rhodanobacteraceae</taxon>
        <taxon>Rhodanobacter</taxon>
    </lineage>
</organism>
<dbReference type="KEGG" id="rhd:R2APBS1_2703"/>
<evidence type="ECO:0000256" key="1">
    <source>
        <dbReference type="ARBA" id="ARBA00022737"/>
    </source>
</evidence>
<name>M4NI51_9GAMM</name>
<sequence precursor="true">MSLPSRSTVVAVRHHSKGPQGRVAMNPLKTLLSIAALWLWLGAIAHAGTVTYVYSDPQGTPLAEADANGTITATFDYRPYGVQALGTAPNGPGYTGHVNDPDTGLVYMQARYYDPAVGRFLSVDPVGPSAGDVFKLNRFAYANSNPIMVTDPTGRQICNSTGTSPGCYDPYHSVGHGPSGCCDVAANSGGSNSKASSTPSSATNLAAVTVTASYSSDFASSIGGAAVRTAGLTLLGVELFIVDANGFHDLIYGHQGCYGSLTCGGRVVAYPLVQLAKPIPGSKPKSAPPGTIPIDKYPGLSKDDVHTIKDGVGAGPQDWTGIAPNGDVITGDHEGNPVNNGPKGDYLPGSN</sequence>
<keyword evidence="5" id="KW-1185">Reference proteome</keyword>
<feature type="region of interest" description="Disordered" evidence="2">
    <location>
        <begin position="310"/>
        <end position="351"/>
    </location>
</feature>
<dbReference type="Gene3D" id="2.180.10.10">
    <property type="entry name" value="RHS repeat-associated core"/>
    <property type="match status" value="1"/>
</dbReference>
<evidence type="ECO:0000313" key="4">
    <source>
        <dbReference type="EMBL" id="AGG89782.1"/>
    </source>
</evidence>
<dbReference type="InterPro" id="IPR050708">
    <property type="entry name" value="T6SS_VgrG/RHS"/>
</dbReference>
<dbReference type="Pfam" id="PF25023">
    <property type="entry name" value="TEN_YD-shell"/>
    <property type="match status" value="1"/>
</dbReference>
<evidence type="ECO:0000313" key="5">
    <source>
        <dbReference type="Proteomes" id="UP000011859"/>
    </source>
</evidence>
<evidence type="ECO:0000256" key="2">
    <source>
        <dbReference type="SAM" id="MobiDB-lite"/>
    </source>
</evidence>
<dbReference type="PANTHER" id="PTHR32305:SF15">
    <property type="entry name" value="PROTEIN RHSA-RELATED"/>
    <property type="match status" value="1"/>
</dbReference>
<dbReference type="InterPro" id="IPR056823">
    <property type="entry name" value="TEN-like_YD-shell"/>
</dbReference>
<dbReference type="PANTHER" id="PTHR32305">
    <property type="match status" value="1"/>
</dbReference>
<proteinExistence type="predicted"/>
<dbReference type="EMBL" id="CP003470">
    <property type="protein sequence ID" value="AGG89782.1"/>
    <property type="molecule type" value="Genomic_DNA"/>
</dbReference>